<dbReference type="HOGENOM" id="CLU_1413955_0_0_9"/>
<protein>
    <recommendedName>
        <fullName evidence="3">Knr4/Smi1-like domain-containing protein</fullName>
    </recommendedName>
</protein>
<dbReference type="STRING" id="483937.AMQ84_26545"/>
<evidence type="ECO:0000313" key="2">
    <source>
        <dbReference type="Proteomes" id="UP000033163"/>
    </source>
</evidence>
<dbReference type="PATRIC" id="fig|1073571.4.peg.1037"/>
<evidence type="ECO:0008006" key="3">
    <source>
        <dbReference type="Google" id="ProtNLM"/>
    </source>
</evidence>
<evidence type="ECO:0000313" key="1">
    <source>
        <dbReference type="EMBL" id="CQR52751.1"/>
    </source>
</evidence>
<name>A0A0E4CUS8_9BACL</name>
<proteinExistence type="predicted"/>
<dbReference type="RefSeq" id="WP_020426151.1">
    <property type="nucleotide sequence ID" value="NZ_AGBD01000087.1"/>
</dbReference>
<dbReference type="Proteomes" id="UP000033163">
    <property type="component" value="Chromosome I"/>
</dbReference>
<reference evidence="2" key="1">
    <citation type="submission" date="2015-03" db="EMBL/GenBank/DDBJ databases">
        <authorList>
            <person name="Wibberg D."/>
        </authorList>
    </citation>
    <scope>NUCLEOTIDE SEQUENCE [LARGE SCALE GENOMIC DNA]</scope>
</reference>
<dbReference type="KEGG" id="pri:PRIO_0992"/>
<accession>A0A0E4CUS8</accession>
<organism evidence="1 2">
    <name type="scientific">Paenibacillus riograndensis SBR5</name>
    <dbReference type="NCBI Taxonomy" id="1073571"/>
    <lineage>
        <taxon>Bacteria</taxon>
        <taxon>Bacillati</taxon>
        <taxon>Bacillota</taxon>
        <taxon>Bacilli</taxon>
        <taxon>Bacillales</taxon>
        <taxon>Paenibacillaceae</taxon>
        <taxon>Paenibacillus</taxon>
        <taxon>Paenibacillus sonchi group</taxon>
    </lineage>
</organism>
<gene>
    <name evidence="1" type="ORF">PRIO_0992</name>
</gene>
<dbReference type="AlphaFoldDB" id="A0A0E4CUS8"/>
<dbReference type="EMBL" id="LN831776">
    <property type="protein sequence ID" value="CQR52751.1"/>
    <property type="molecule type" value="Genomic_DNA"/>
</dbReference>
<sequence>MYKSSATESLIRLFQEYLELSARLRPDYTASLGSGQGEGQPAVSDIVPDAPQLLQAIYSQVSGTSSDEEEPSLIEFIPGYRLIHIQEYAQEVKVLESILEEKGYSGGGTVLPVLTNYGSDFICYYQSEDGTERICDLLHDYGDLVVMYDSPEKFLETLCEFYKQEVYFLDEEGYLDCDLVLEGEVGAALNPSANYWSE</sequence>